<dbReference type="STRING" id="1045775.SAMN05216378_0613"/>
<keyword evidence="3" id="KW-0328">Glycosyltransferase</keyword>
<feature type="domain" description="Glycosyltransferase 2-like" evidence="5">
    <location>
        <begin position="11"/>
        <end position="132"/>
    </location>
</feature>
<name>A0A1I1TNW8_9BACL</name>
<dbReference type="PANTHER" id="PTHR43179:SF12">
    <property type="entry name" value="GALACTOFURANOSYLTRANSFERASE GLFT2"/>
    <property type="match status" value="1"/>
</dbReference>
<protein>
    <submittedName>
        <fullName evidence="6">Glycosyltransferase, GT2 family</fullName>
    </submittedName>
</protein>
<dbReference type="InterPro" id="IPR029044">
    <property type="entry name" value="Nucleotide-diphossugar_trans"/>
</dbReference>
<keyword evidence="4 6" id="KW-0808">Transferase</keyword>
<dbReference type="AlphaFoldDB" id="A0A1I1TNW8"/>
<comment type="pathway">
    <text evidence="1">Cell wall biogenesis; cell wall polysaccharide biosynthesis.</text>
</comment>
<dbReference type="OrthoDB" id="8936324at2"/>
<dbReference type="EMBL" id="FOMT01000001">
    <property type="protein sequence ID" value="SFD60426.1"/>
    <property type="molecule type" value="Genomic_DNA"/>
</dbReference>
<accession>A0A1I1TNW8</accession>
<organism evidence="6 7">
    <name type="scientific">Paenibacillus catalpae</name>
    <dbReference type="NCBI Taxonomy" id="1045775"/>
    <lineage>
        <taxon>Bacteria</taxon>
        <taxon>Bacillati</taxon>
        <taxon>Bacillota</taxon>
        <taxon>Bacilli</taxon>
        <taxon>Bacillales</taxon>
        <taxon>Paenibacillaceae</taxon>
        <taxon>Paenibacillus</taxon>
    </lineage>
</organism>
<gene>
    <name evidence="6" type="ORF">SAMN05216378_0613</name>
</gene>
<evidence type="ECO:0000313" key="7">
    <source>
        <dbReference type="Proteomes" id="UP000198855"/>
    </source>
</evidence>
<evidence type="ECO:0000256" key="2">
    <source>
        <dbReference type="ARBA" id="ARBA00006739"/>
    </source>
</evidence>
<evidence type="ECO:0000259" key="5">
    <source>
        <dbReference type="Pfam" id="PF00535"/>
    </source>
</evidence>
<reference evidence="7" key="1">
    <citation type="submission" date="2016-10" db="EMBL/GenBank/DDBJ databases">
        <authorList>
            <person name="Varghese N."/>
            <person name="Submissions S."/>
        </authorList>
    </citation>
    <scope>NUCLEOTIDE SEQUENCE [LARGE SCALE GENOMIC DNA]</scope>
    <source>
        <strain evidence="7">CGMCC 1.10784</strain>
    </source>
</reference>
<evidence type="ECO:0000313" key="6">
    <source>
        <dbReference type="EMBL" id="SFD60426.1"/>
    </source>
</evidence>
<proteinExistence type="inferred from homology"/>
<evidence type="ECO:0000256" key="1">
    <source>
        <dbReference type="ARBA" id="ARBA00004776"/>
    </source>
</evidence>
<keyword evidence="7" id="KW-1185">Reference proteome</keyword>
<comment type="similarity">
    <text evidence="2">Belongs to the glycosyltransferase 2 family.</text>
</comment>
<dbReference type="Proteomes" id="UP000198855">
    <property type="component" value="Unassembled WGS sequence"/>
</dbReference>
<evidence type="ECO:0000256" key="4">
    <source>
        <dbReference type="ARBA" id="ARBA00022679"/>
    </source>
</evidence>
<dbReference type="SUPFAM" id="SSF53448">
    <property type="entry name" value="Nucleotide-diphospho-sugar transferases"/>
    <property type="match status" value="1"/>
</dbReference>
<sequence>MILLSGQPLVSIVILAYNHVEITKRCIDSLLLHTPLEGNELILVNNGSSDGTQAYFDSIPDARAVHLSQNIGPVNGFNVGMDAAQGKYIALISNDMILTADWLPNLVTCIESDPRIGFVSPGANYVSNFQQINLPFQTLEEMQQQARAYNISDPGKWEERIRLMPVILFSLTQRLREIGGYDSRFYYGEFGDDDISYRYRRAGYKLIYAGDTFIFHHGSVTTGINQQQNNSLQVSRQIFYEKYGIDSWAEGLPNMQLVDALKSRWTPKESVSLLAINCCIGATPLAFKTFFRQHGAREVQLTSLSNQEKYMVDLRTISDRTFYYETMTDMEQLLAGEQFDFILFEHGYSEFVRSGNALTHFLLPSGHLIT</sequence>
<evidence type="ECO:0000256" key="3">
    <source>
        <dbReference type="ARBA" id="ARBA00022676"/>
    </source>
</evidence>
<dbReference type="GO" id="GO:0016757">
    <property type="term" value="F:glycosyltransferase activity"/>
    <property type="evidence" value="ECO:0007669"/>
    <property type="project" value="UniProtKB-KW"/>
</dbReference>
<dbReference type="Gene3D" id="3.90.550.10">
    <property type="entry name" value="Spore Coat Polysaccharide Biosynthesis Protein SpsA, Chain A"/>
    <property type="match status" value="1"/>
</dbReference>
<dbReference type="InterPro" id="IPR001173">
    <property type="entry name" value="Glyco_trans_2-like"/>
</dbReference>
<dbReference type="PANTHER" id="PTHR43179">
    <property type="entry name" value="RHAMNOSYLTRANSFERASE WBBL"/>
    <property type="match status" value="1"/>
</dbReference>
<dbReference type="Pfam" id="PF00535">
    <property type="entry name" value="Glycos_transf_2"/>
    <property type="match status" value="1"/>
</dbReference>